<dbReference type="STRING" id="1122206.SAMN02745753_03733"/>
<gene>
    <name evidence="1" type="ORF">SAMN02745753_03733</name>
</gene>
<accession>A0A1M5J174</accession>
<evidence type="ECO:0000313" key="1">
    <source>
        <dbReference type="EMBL" id="SHG34125.1"/>
    </source>
</evidence>
<evidence type="ECO:0000313" key="2">
    <source>
        <dbReference type="Proteomes" id="UP000184517"/>
    </source>
</evidence>
<protein>
    <submittedName>
        <fullName evidence="1">Uncharacterized protein</fullName>
    </submittedName>
</protein>
<reference evidence="2" key="1">
    <citation type="submission" date="2016-11" db="EMBL/GenBank/DDBJ databases">
        <authorList>
            <person name="Varghese N."/>
            <person name="Submissions S."/>
        </authorList>
    </citation>
    <scope>NUCLEOTIDE SEQUENCE [LARGE SCALE GENOMIC DNA]</scope>
    <source>
        <strain evidence="2">DSM 16579</strain>
    </source>
</reference>
<dbReference type="RefSeq" id="WP_072841173.1">
    <property type="nucleotide sequence ID" value="NZ_FQVF01000020.1"/>
</dbReference>
<name>A0A1M5J174_9GAMM</name>
<keyword evidence="2" id="KW-1185">Reference proteome</keyword>
<dbReference type="OrthoDB" id="9971482at2"/>
<proteinExistence type="predicted"/>
<dbReference type="AlphaFoldDB" id="A0A1M5J174"/>
<organism evidence="1 2">
    <name type="scientific">Marinomonas polaris DSM 16579</name>
    <dbReference type="NCBI Taxonomy" id="1122206"/>
    <lineage>
        <taxon>Bacteria</taxon>
        <taxon>Pseudomonadati</taxon>
        <taxon>Pseudomonadota</taxon>
        <taxon>Gammaproteobacteria</taxon>
        <taxon>Oceanospirillales</taxon>
        <taxon>Oceanospirillaceae</taxon>
        <taxon>Marinomonas</taxon>
    </lineage>
</organism>
<dbReference type="Proteomes" id="UP000184517">
    <property type="component" value="Unassembled WGS sequence"/>
</dbReference>
<sequence>MSLSEKTAIDKIEIVGEFKTVQVREATQVYRDDVPIGNPEYHRYVITAGQDYSDQPEEVKAVCAAVHTPEVIAAYQATQVVEVVEPAEVEPEEEAVE</sequence>
<dbReference type="EMBL" id="FQVF01000020">
    <property type="protein sequence ID" value="SHG34125.1"/>
    <property type="molecule type" value="Genomic_DNA"/>
</dbReference>